<proteinExistence type="predicted"/>
<feature type="compositionally biased region" description="Low complexity" evidence="6">
    <location>
        <begin position="226"/>
        <end position="239"/>
    </location>
</feature>
<feature type="domain" description="ER membrane protein complex subunit 7 beta-sandwich" evidence="9">
    <location>
        <begin position="33"/>
        <end position="156"/>
    </location>
</feature>
<evidence type="ECO:0000313" key="10">
    <source>
        <dbReference type="EMBL" id="OAA76113.1"/>
    </source>
</evidence>
<feature type="transmembrane region" description="Helical" evidence="7">
    <location>
        <begin position="143"/>
        <end position="165"/>
    </location>
</feature>
<dbReference type="Proteomes" id="UP000076881">
    <property type="component" value="Unassembled WGS sequence"/>
</dbReference>
<evidence type="ECO:0000256" key="7">
    <source>
        <dbReference type="SAM" id="Phobius"/>
    </source>
</evidence>
<evidence type="ECO:0000256" key="3">
    <source>
        <dbReference type="ARBA" id="ARBA00022729"/>
    </source>
</evidence>
<evidence type="ECO:0000256" key="6">
    <source>
        <dbReference type="SAM" id="MobiDB-lite"/>
    </source>
</evidence>
<feature type="chain" id="PRO_5007897145" description="ER membrane protein complex subunit 7 beta-sandwich domain-containing protein" evidence="8">
    <location>
        <begin position="21"/>
        <end position="249"/>
    </location>
</feature>
<sequence>MRLPSVIAAGLLALANLAAAATTVTLHLPGTPAPLTLSPRTHATLTALGRRFSAPVSDAHTFVFRNVTAGSYLVDVHCPTDGFAPLRIDVGDDETVQAWETFRGNDWANKGEALALRRGSDGSAGFEVRSLGRKGYFMERPKFSIMSILMNPMILMGLVSMVIFIGMPKLVENMDPETRAEWEASQKENPMNSILGSAGGGQQPANPLGNFDMAAYLAGSNKKESGGSSPAASASTGTESKAKNQGVRR</sequence>
<evidence type="ECO:0000256" key="8">
    <source>
        <dbReference type="SAM" id="SignalP"/>
    </source>
</evidence>
<organism evidence="10 11">
    <name type="scientific">Akanthomyces lecanii RCEF 1005</name>
    <dbReference type="NCBI Taxonomy" id="1081108"/>
    <lineage>
        <taxon>Eukaryota</taxon>
        <taxon>Fungi</taxon>
        <taxon>Dikarya</taxon>
        <taxon>Ascomycota</taxon>
        <taxon>Pezizomycotina</taxon>
        <taxon>Sordariomycetes</taxon>
        <taxon>Hypocreomycetidae</taxon>
        <taxon>Hypocreales</taxon>
        <taxon>Cordycipitaceae</taxon>
        <taxon>Akanthomyces</taxon>
        <taxon>Cordyceps confragosa</taxon>
    </lineage>
</organism>
<evidence type="ECO:0000256" key="5">
    <source>
        <dbReference type="ARBA" id="ARBA00023136"/>
    </source>
</evidence>
<gene>
    <name evidence="10" type="ORF">LEL_05797</name>
</gene>
<evidence type="ECO:0000256" key="4">
    <source>
        <dbReference type="ARBA" id="ARBA00022989"/>
    </source>
</evidence>
<comment type="caution">
    <text evidence="10">The sequence shown here is derived from an EMBL/GenBank/DDBJ whole genome shotgun (WGS) entry which is preliminary data.</text>
</comment>
<protein>
    <recommendedName>
        <fullName evidence="9">ER membrane protein complex subunit 7 beta-sandwich domain-containing protein</fullName>
    </recommendedName>
</protein>
<dbReference type="STRING" id="1081108.A0A168G722"/>
<dbReference type="OrthoDB" id="27095at2759"/>
<keyword evidence="11" id="KW-1185">Reference proteome</keyword>
<feature type="signal peptide" evidence="8">
    <location>
        <begin position="1"/>
        <end position="20"/>
    </location>
</feature>
<keyword evidence="2 7" id="KW-0812">Transmembrane</keyword>
<comment type="subcellular location">
    <subcellularLocation>
        <location evidence="1">Membrane</location>
        <topology evidence="1">Single-pass membrane protein</topology>
    </subcellularLocation>
</comment>
<name>A0A168G722_CORDF</name>
<dbReference type="GO" id="GO:0072546">
    <property type="term" value="C:EMC complex"/>
    <property type="evidence" value="ECO:0007669"/>
    <property type="project" value="TreeGrafter"/>
</dbReference>
<keyword evidence="5 7" id="KW-0472">Membrane</keyword>
<dbReference type="PANTHER" id="PTHR13605:SF4">
    <property type="entry name" value="ER MEMBRANE PROTEIN COMPLEX SUBUNIT 7"/>
    <property type="match status" value="1"/>
</dbReference>
<dbReference type="Pfam" id="PF09430">
    <property type="entry name" value="EMC7_beta-sandw"/>
    <property type="match status" value="1"/>
</dbReference>
<dbReference type="PANTHER" id="PTHR13605">
    <property type="entry name" value="ER MEMBRANE PROTEIN COMPLEX SUBUNIT 7"/>
    <property type="match status" value="1"/>
</dbReference>
<dbReference type="AlphaFoldDB" id="A0A168G722"/>
<keyword evidence="3 8" id="KW-0732">Signal</keyword>
<evidence type="ECO:0000256" key="1">
    <source>
        <dbReference type="ARBA" id="ARBA00004167"/>
    </source>
</evidence>
<dbReference type="InterPro" id="IPR019008">
    <property type="entry name" value="Beta_sandwich_EMC7"/>
</dbReference>
<dbReference type="InterPro" id="IPR039163">
    <property type="entry name" value="EMC7"/>
</dbReference>
<evidence type="ECO:0000259" key="9">
    <source>
        <dbReference type="Pfam" id="PF09430"/>
    </source>
</evidence>
<dbReference type="EMBL" id="AZHF01000004">
    <property type="protein sequence ID" value="OAA76113.1"/>
    <property type="molecule type" value="Genomic_DNA"/>
</dbReference>
<evidence type="ECO:0000313" key="11">
    <source>
        <dbReference type="Proteomes" id="UP000076881"/>
    </source>
</evidence>
<accession>A0A168G722</accession>
<feature type="region of interest" description="Disordered" evidence="6">
    <location>
        <begin position="178"/>
        <end position="207"/>
    </location>
</feature>
<reference evidence="10 11" key="1">
    <citation type="journal article" date="2016" name="Genome Biol. Evol.">
        <title>Divergent and convergent evolution of fungal pathogenicity.</title>
        <authorList>
            <person name="Shang Y."/>
            <person name="Xiao G."/>
            <person name="Zheng P."/>
            <person name="Cen K."/>
            <person name="Zhan S."/>
            <person name="Wang C."/>
        </authorList>
    </citation>
    <scope>NUCLEOTIDE SEQUENCE [LARGE SCALE GENOMIC DNA]</scope>
    <source>
        <strain evidence="10 11">RCEF 1005</strain>
    </source>
</reference>
<evidence type="ECO:0000256" key="2">
    <source>
        <dbReference type="ARBA" id="ARBA00022692"/>
    </source>
</evidence>
<feature type="region of interest" description="Disordered" evidence="6">
    <location>
        <begin position="221"/>
        <end position="249"/>
    </location>
</feature>
<keyword evidence="4 7" id="KW-1133">Transmembrane helix</keyword>